<comment type="function">
    <text evidence="1">Specifically catalyzes the AdoMet-dependent 2'-O-ribose methylation of cytidine at position 56 in tRNAs.</text>
</comment>
<dbReference type="InterPro" id="IPR002845">
    <property type="entry name" value="tRNA_mtfrase_aTrm56"/>
</dbReference>
<evidence type="ECO:0000256" key="4">
    <source>
        <dbReference type="ARBA" id="ARBA00011738"/>
    </source>
</evidence>
<name>A0A832X5N0_9ARCH</name>
<evidence type="ECO:0000256" key="10">
    <source>
        <dbReference type="ARBA" id="ARBA00022691"/>
    </source>
</evidence>
<evidence type="ECO:0000256" key="9">
    <source>
        <dbReference type="ARBA" id="ARBA00022679"/>
    </source>
</evidence>
<sequence length="171" mass="19426">MAKIEVLRLEHRKKRDPRVSTHVCLAARAFGASAIYYSGERDLVLEKTVRDVVKNWGGPFSIKYIPQPRSFIKNYRGKKVNLTMYGLPFAQSTKRIAQSRKPILVIIGGAKVPGWVYGLSDYNLAVTNQPHSEVAALSVFLYEFFAHREKKFKSAKLKIVPQARGKKFSNK</sequence>
<evidence type="ECO:0000256" key="5">
    <source>
        <dbReference type="ARBA" id="ARBA00012624"/>
    </source>
</evidence>
<keyword evidence="11" id="KW-0819">tRNA processing</keyword>
<dbReference type="Proteomes" id="UP000646946">
    <property type="component" value="Unassembled WGS sequence"/>
</dbReference>
<accession>A0A832X5N0</accession>
<evidence type="ECO:0000313" key="15">
    <source>
        <dbReference type="Proteomes" id="UP000646946"/>
    </source>
</evidence>
<reference evidence="14 15" key="1">
    <citation type="journal article" name="Nat. Commun.">
        <title>Undinarchaeota illuminate DPANN phylogeny and the impact of gene transfer on archaeal evolution.</title>
        <authorList>
            <person name="Dombrowski N."/>
            <person name="Williams T.A."/>
            <person name="Sun J."/>
            <person name="Woodcroft B.J."/>
            <person name="Lee J.H."/>
            <person name="Minh B.Q."/>
            <person name="Rinke C."/>
            <person name="Spang A."/>
        </authorList>
    </citation>
    <scope>NUCLEOTIDE SEQUENCE [LARGE SCALE GENOMIC DNA]</scope>
    <source>
        <strain evidence="14">MAG_bin1129</strain>
    </source>
</reference>
<dbReference type="InterPro" id="IPR029028">
    <property type="entry name" value="Alpha/beta_knot_MTases"/>
</dbReference>
<dbReference type="Gene3D" id="3.40.1280.10">
    <property type="match status" value="1"/>
</dbReference>
<evidence type="ECO:0000256" key="7">
    <source>
        <dbReference type="ARBA" id="ARBA00022490"/>
    </source>
</evidence>
<gene>
    <name evidence="14" type="ORF">H1016_00205</name>
</gene>
<comment type="caution">
    <text evidence="14">The sequence shown here is derived from an EMBL/GenBank/DDBJ whole genome shotgun (WGS) entry which is preliminary data.</text>
</comment>
<comment type="catalytic activity">
    <reaction evidence="13">
        <text>cytidine(56) in tRNA + S-adenosyl-L-methionine = 2'-O-methylcytidine(56) in tRNA + S-adenosyl-L-homocysteine + H(+)</text>
        <dbReference type="Rhea" id="RHEA:42968"/>
        <dbReference type="Rhea" id="RHEA-COMP:10308"/>
        <dbReference type="Rhea" id="RHEA-COMP:10309"/>
        <dbReference type="ChEBI" id="CHEBI:15378"/>
        <dbReference type="ChEBI" id="CHEBI:57856"/>
        <dbReference type="ChEBI" id="CHEBI:59789"/>
        <dbReference type="ChEBI" id="CHEBI:74495"/>
        <dbReference type="ChEBI" id="CHEBI:82748"/>
        <dbReference type="EC" id="2.1.1.206"/>
    </reaction>
</comment>
<dbReference type="SUPFAM" id="SSF75217">
    <property type="entry name" value="alpha/beta knot"/>
    <property type="match status" value="1"/>
</dbReference>
<keyword evidence="9" id="KW-0808">Transferase</keyword>
<dbReference type="PANTHER" id="PTHR42197:SF1">
    <property type="entry name" value="TRNA (CYTIDINE(56)-2'-O)-METHYLTRANSFERASE"/>
    <property type="match status" value="1"/>
</dbReference>
<evidence type="ECO:0000256" key="2">
    <source>
        <dbReference type="ARBA" id="ARBA00004496"/>
    </source>
</evidence>
<comment type="subunit">
    <text evidence="4">Homodimer.</text>
</comment>
<dbReference type="GO" id="GO:0002128">
    <property type="term" value="P:tRNA nucleoside ribose methylation"/>
    <property type="evidence" value="ECO:0007669"/>
    <property type="project" value="InterPro"/>
</dbReference>
<evidence type="ECO:0000313" key="14">
    <source>
        <dbReference type="EMBL" id="HIJ99944.1"/>
    </source>
</evidence>
<evidence type="ECO:0000256" key="11">
    <source>
        <dbReference type="ARBA" id="ARBA00022694"/>
    </source>
</evidence>
<dbReference type="PANTHER" id="PTHR42197">
    <property type="entry name" value="TRNA (CYTIDINE(56)-2'-O)-METHYLTRANSFERASE"/>
    <property type="match status" value="1"/>
</dbReference>
<dbReference type="GO" id="GO:0106059">
    <property type="term" value="F:tRNA (cytidine(56)-2'-O)-methyltransferase activity"/>
    <property type="evidence" value="ECO:0007669"/>
    <property type="project" value="UniProtKB-EC"/>
</dbReference>
<keyword evidence="7" id="KW-0963">Cytoplasm</keyword>
<proteinExistence type="inferred from homology"/>
<dbReference type="GO" id="GO:0005737">
    <property type="term" value="C:cytoplasm"/>
    <property type="evidence" value="ECO:0007669"/>
    <property type="project" value="UniProtKB-SubCell"/>
</dbReference>
<comment type="subcellular location">
    <subcellularLocation>
        <location evidence="2">Cytoplasm</location>
    </subcellularLocation>
</comment>
<organism evidence="14 15">
    <name type="scientific">Candidatus Naiadarchaeum limnaeum</name>
    <dbReference type="NCBI Taxonomy" id="2756139"/>
    <lineage>
        <taxon>Archaea</taxon>
        <taxon>Candidatus Undinarchaeota</taxon>
        <taxon>Candidatus Undinarchaeia</taxon>
        <taxon>Candidatus Naiadarchaeales</taxon>
        <taxon>Candidatus Naiadarchaeaceae</taxon>
        <taxon>Candidatus Naiadarchaeum</taxon>
    </lineage>
</organism>
<keyword evidence="10" id="KW-0949">S-adenosyl-L-methionine</keyword>
<dbReference type="PIRSF" id="PIRSF016123">
    <property type="entry name" value="UCP016123"/>
    <property type="match status" value="1"/>
</dbReference>
<evidence type="ECO:0000256" key="12">
    <source>
        <dbReference type="ARBA" id="ARBA00029826"/>
    </source>
</evidence>
<evidence type="ECO:0000256" key="13">
    <source>
        <dbReference type="ARBA" id="ARBA00047792"/>
    </source>
</evidence>
<evidence type="ECO:0000256" key="8">
    <source>
        <dbReference type="ARBA" id="ARBA00022603"/>
    </source>
</evidence>
<comment type="similarity">
    <text evidence="3">Belongs to the aTrm56 family.</text>
</comment>
<protein>
    <recommendedName>
        <fullName evidence="6">tRNA (cytidine(56)-2'-O)-methyltransferase</fullName>
        <ecNumber evidence="5">2.1.1.206</ecNumber>
    </recommendedName>
    <alternativeName>
        <fullName evidence="12">tRNA ribose 2'-O-methyltransferase aTrm56</fullName>
    </alternativeName>
</protein>
<dbReference type="EMBL" id="DVAB01000003">
    <property type="protein sequence ID" value="HIJ99944.1"/>
    <property type="molecule type" value="Genomic_DNA"/>
</dbReference>
<dbReference type="InterPro" id="IPR029026">
    <property type="entry name" value="tRNA_m1G_MTases_N"/>
</dbReference>
<dbReference type="EC" id="2.1.1.206" evidence="5"/>
<dbReference type="Pfam" id="PF01994">
    <property type="entry name" value="Trm56"/>
    <property type="match status" value="1"/>
</dbReference>
<evidence type="ECO:0000256" key="1">
    <source>
        <dbReference type="ARBA" id="ARBA00003959"/>
    </source>
</evidence>
<keyword evidence="15" id="KW-1185">Reference proteome</keyword>
<evidence type="ECO:0000256" key="6">
    <source>
        <dbReference type="ARBA" id="ARBA00013709"/>
    </source>
</evidence>
<evidence type="ECO:0000256" key="3">
    <source>
        <dbReference type="ARBA" id="ARBA00010324"/>
    </source>
</evidence>
<keyword evidence="8" id="KW-0489">Methyltransferase</keyword>
<dbReference type="AlphaFoldDB" id="A0A832X5N0"/>